<protein>
    <submittedName>
        <fullName evidence="3">Flagellar hook-length control protein FliK</fullName>
    </submittedName>
</protein>
<evidence type="ECO:0000256" key="1">
    <source>
        <dbReference type="SAM" id="MobiDB-lite"/>
    </source>
</evidence>
<name>A0ABZ3F706_9HELI</name>
<dbReference type="Gene3D" id="3.30.750.140">
    <property type="match status" value="1"/>
</dbReference>
<feature type="compositionally biased region" description="Basic and acidic residues" evidence="1">
    <location>
        <begin position="57"/>
        <end position="81"/>
    </location>
</feature>
<gene>
    <name evidence="3" type="ORF">V3I05_09885</name>
</gene>
<dbReference type="Proteomes" id="UP001434737">
    <property type="component" value="Chromosome"/>
</dbReference>
<feature type="compositionally biased region" description="Polar residues" evidence="1">
    <location>
        <begin position="190"/>
        <end position="199"/>
    </location>
</feature>
<proteinExistence type="predicted"/>
<feature type="region of interest" description="Disordered" evidence="1">
    <location>
        <begin position="369"/>
        <end position="406"/>
    </location>
</feature>
<sequence length="419" mass="46693">MEKSVVTEKQALSLPDEEMPKSSPKETASIEEAVPTNEPKTKAKKSSKKAKASKPNANKEEILLETKEPQKAKKTTKESPKQTKSITNGGENIAQEMPNLTKMQQNTESKIAEVIPAKDDEVINEEAYTPLPENTTKQMAKPQMPQTQAQNAKNTNVLTESLAALESTQDKNSKDGRRDERKQPKVLKSNEAQSQIKQPQTEEGHVSFEESFAQYMQEEEQSQKSVETLITGEKKSKEKIKESSQEAKEEKSQKTSLSKQSTEINQTKESSRSQILYRSAMAKENIRTFAQTLREEIANYKPPLTKLSMELNPRNLGTLELTITKKGKDLHVQVVSNATAMGLFLQNQVDFRNNLTQVGFNNVDLSFSTNENGSGNGGRENGQNTSQDNANTEKGNKNSLEDSQNGEVNVMHITLPKYA</sequence>
<feature type="compositionally biased region" description="Basic and acidic residues" evidence="1">
    <location>
        <begin position="168"/>
        <end position="183"/>
    </location>
</feature>
<organism evidence="3 4">
    <name type="scientific">Helicobacter mastomyrinus</name>
    <dbReference type="NCBI Taxonomy" id="287948"/>
    <lineage>
        <taxon>Bacteria</taxon>
        <taxon>Pseudomonadati</taxon>
        <taxon>Campylobacterota</taxon>
        <taxon>Epsilonproteobacteria</taxon>
        <taxon>Campylobacterales</taxon>
        <taxon>Helicobacteraceae</taxon>
        <taxon>Helicobacter</taxon>
    </lineage>
</organism>
<dbReference type="InterPro" id="IPR021136">
    <property type="entry name" value="Flagellar_hook_control-like_C"/>
</dbReference>
<feature type="region of interest" description="Disordered" evidence="1">
    <location>
        <begin position="1"/>
        <end position="98"/>
    </location>
</feature>
<evidence type="ECO:0000259" key="2">
    <source>
        <dbReference type="Pfam" id="PF02120"/>
    </source>
</evidence>
<feature type="region of interest" description="Disordered" evidence="1">
    <location>
        <begin position="114"/>
        <end position="272"/>
    </location>
</feature>
<evidence type="ECO:0000313" key="4">
    <source>
        <dbReference type="Proteomes" id="UP001434737"/>
    </source>
</evidence>
<feature type="domain" description="Flagellar hook-length control protein-like C-terminal" evidence="2">
    <location>
        <begin position="295"/>
        <end position="373"/>
    </location>
</feature>
<evidence type="ECO:0000313" key="3">
    <source>
        <dbReference type="EMBL" id="XAM17980.1"/>
    </source>
</evidence>
<feature type="compositionally biased region" description="Basic residues" evidence="1">
    <location>
        <begin position="42"/>
        <end position="52"/>
    </location>
</feature>
<dbReference type="Pfam" id="PF02120">
    <property type="entry name" value="Flg_hook"/>
    <property type="match status" value="1"/>
</dbReference>
<feature type="compositionally biased region" description="Polar residues" evidence="1">
    <location>
        <begin position="132"/>
        <end position="159"/>
    </location>
</feature>
<feature type="compositionally biased region" description="Low complexity" evidence="1">
    <location>
        <begin position="254"/>
        <end position="263"/>
    </location>
</feature>
<dbReference type="EMBL" id="CP145316">
    <property type="protein sequence ID" value="XAM17980.1"/>
    <property type="molecule type" value="Genomic_DNA"/>
</dbReference>
<dbReference type="RefSeq" id="WP_300451336.1">
    <property type="nucleotide sequence ID" value="NZ_CP145316.1"/>
</dbReference>
<keyword evidence="3" id="KW-0969">Cilium</keyword>
<accession>A0ABZ3F706</accession>
<keyword evidence="3" id="KW-0282">Flagellum</keyword>
<feature type="compositionally biased region" description="Basic and acidic residues" evidence="1">
    <location>
        <begin position="232"/>
        <end position="253"/>
    </location>
</feature>
<keyword evidence="3" id="KW-0966">Cell projection</keyword>
<keyword evidence="4" id="KW-1185">Reference proteome</keyword>
<dbReference type="InterPro" id="IPR038610">
    <property type="entry name" value="FliK-like_C_sf"/>
</dbReference>
<reference evidence="3 4" key="1">
    <citation type="submission" date="2024-02" db="EMBL/GenBank/DDBJ databases">
        <title>Genome and pathogenicity analysis of Helicobacter mastomyrinus isolated from mice.</title>
        <authorList>
            <person name="Zhu L."/>
        </authorList>
    </citation>
    <scope>NUCLEOTIDE SEQUENCE [LARGE SCALE GENOMIC DNA]</scope>
    <source>
        <strain evidence="3 4">Hm-17</strain>
    </source>
</reference>